<evidence type="ECO:0000256" key="2">
    <source>
        <dbReference type="ARBA" id="ARBA00004972"/>
    </source>
</evidence>
<proteinExistence type="inferred from homology"/>
<organism evidence="11 12">
    <name type="scientific">Fusarium agapanthi</name>
    <dbReference type="NCBI Taxonomy" id="1803897"/>
    <lineage>
        <taxon>Eukaryota</taxon>
        <taxon>Fungi</taxon>
        <taxon>Dikarya</taxon>
        <taxon>Ascomycota</taxon>
        <taxon>Pezizomycotina</taxon>
        <taxon>Sordariomycetes</taxon>
        <taxon>Hypocreomycetidae</taxon>
        <taxon>Hypocreales</taxon>
        <taxon>Nectriaceae</taxon>
        <taxon>Fusarium</taxon>
        <taxon>Fusarium fujikuroi species complex</taxon>
    </lineage>
</organism>
<keyword evidence="10" id="KW-0812">Transmembrane</keyword>
<feature type="transmembrane region" description="Helical" evidence="10">
    <location>
        <begin position="16"/>
        <end position="34"/>
    </location>
</feature>
<comment type="cofactor">
    <cofactor evidence="1">
        <name>heme</name>
        <dbReference type="ChEBI" id="CHEBI:30413"/>
    </cofactor>
</comment>
<dbReference type="PANTHER" id="PTHR46206">
    <property type="entry name" value="CYTOCHROME P450"/>
    <property type="match status" value="1"/>
</dbReference>
<keyword evidence="6" id="KW-0560">Oxidoreductase</keyword>
<comment type="caution">
    <text evidence="11">The sequence shown here is derived from an EMBL/GenBank/DDBJ whole genome shotgun (WGS) entry which is preliminary data.</text>
</comment>
<keyword evidence="7" id="KW-0408">Iron</keyword>
<keyword evidence="10" id="KW-1133">Transmembrane helix</keyword>
<evidence type="ECO:0000256" key="1">
    <source>
        <dbReference type="ARBA" id="ARBA00001971"/>
    </source>
</evidence>
<dbReference type="InterPro" id="IPR036396">
    <property type="entry name" value="Cyt_P450_sf"/>
</dbReference>
<evidence type="ECO:0000256" key="6">
    <source>
        <dbReference type="ARBA" id="ARBA00023002"/>
    </source>
</evidence>
<dbReference type="GO" id="GO:0020037">
    <property type="term" value="F:heme binding"/>
    <property type="evidence" value="ECO:0007669"/>
    <property type="project" value="InterPro"/>
</dbReference>
<dbReference type="EMBL" id="LUFC02000109">
    <property type="protein sequence ID" value="KAF4501771.1"/>
    <property type="molecule type" value="Genomic_DNA"/>
</dbReference>
<evidence type="ECO:0000256" key="10">
    <source>
        <dbReference type="SAM" id="Phobius"/>
    </source>
</evidence>
<dbReference type="PANTHER" id="PTHR46206:SF2">
    <property type="entry name" value="CYTOCHROME P450 MONOOXYGENASE AUSG-RELATED"/>
    <property type="match status" value="1"/>
</dbReference>
<evidence type="ECO:0000256" key="5">
    <source>
        <dbReference type="ARBA" id="ARBA00022723"/>
    </source>
</evidence>
<evidence type="ECO:0000256" key="9">
    <source>
        <dbReference type="ARBA" id="ARBA00029441"/>
    </source>
</evidence>
<evidence type="ECO:0000256" key="7">
    <source>
        <dbReference type="ARBA" id="ARBA00023004"/>
    </source>
</evidence>
<evidence type="ECO:0000313" key="12">
    <source>
        <dbReference type="Proteomes" id="UP000737391"/>
    </source>
</evidence>
<accession>A0A9P5EAG6</accession>
<gene>
    <name evidence="11" type="ORF">FAGAP_2018</name>
</gene>
<dbReference type="OrthoDB" id="5038528at2759"/>
<protein>
    <submittedName>
        <fullName evidence="11">Cytochrome P450 monooxygenase</fullName>
    </submittedName>
</protein>
<evidence type="ECO:0000313" key="11">
    <source>
        <dbReference type="EMBL" id="KAF4501771.1"/>
    </source>
</evidence>
<keyword evidence="5" id="KW-0479">Metal-binding</keyword>
<dbReference type="GO" id="GO:0016705">
    <property type="term" value="F:oxidoreductase activity, acting on paired donors, with incorporation or reduction of molecular oxygen"/>
    <property type="evidence" value="ECO:0007669"/>
    <property type="project" value="InterPro"/>
</dbReference>
<name>A0A9P5EAG6_9HYPO</name>
<keyword evidence="8 11" id="KW-0503">Monooxygenase</keyword>
<dbReference type="SUPFAM" id="SSF48264">
    <property type="entry name" value="Cytochrome P450"/>
    <property type="match status" value="1"/>
</dbReference>
<dbReference type="GO" id="GO:0004497">
    <property type="term" value="F:monooxygenase activity"/>
    <property type="evidence" value="ECO:0007669"/>
    <property type="project" value="UniProtKB-KW"/>
</dbReference>
<reference evidence="11" key="1">
    <citation type="submission" date="2020-01" db="EMBL/GenBank/DDBJ databases">
        <title>Identification and distribution of gene clusters putatively required for synthesis of sphingolipid metabolism inhibitors in phylogenetically diverse species of the filamentous fungus Fusarium.</title>
        <authorList>
            <person name="Kim H.-S."/>
            <person name="Busman M."/>
            <person name="Brown D.W."/>
            <person name="Divon H."/>
            <person name="Uhlig S."/>
            <person name="Proctor R.H."/>
        </authorList>
    </citation>
    <scope>NUCLEOTIDE SEQUENCE</scope>
    <source>
        <strain evidence="11">NRRL 31653</strain>
    </source>
</reference>
<comment type="pathway">
    <text evidence="9">Plant hormone biosynthesis.</text>
</comment>
<sequence length="288" mass="31785">MASLSYALSLLQGVPIAAQVLTIIAAIPIAIYAYDGVRKERLFPEYPLISLHGKTSKESWANFLKETLVKGAQLCPDSPFQIAGPKLILPQKYAEKESWKRLSVIEDLFGDQTRGGEWQTISIRGAAMQIVALNTLRIRVGEKLCRDPELIDIHTRHAGAVFAAGSEIRAFPTALWPIVHWFSPLPQQLRKQLNRADEVMGEEVPRREQEARTAIASGQKMAKFGDSVAWHVDVINSLGVKDYDQTAGQLAFTVAALHNTSTQLGRSNTAKELAEVPWGSRIANMGVM</sequence>
<evidence type="ECO:0000256" key="4">
    <source>
        <dbReference type="ARBA" id="ARBA00022617"/>
    </source>
</evidence>
<evidence type="ECO:0000256" key="3">
    <source>
        <dbReference type="ARBA" id="ARBA00010617"/>
    </source>
</evidence>
<keyword evidence="12" id="KW-1185">Reference proteome</keyword>
<keyword evidence="4" id="KW-0349">Heme</keyword>
<dbReference type="AlphaFoldDB" id="A0A9P5EAG6"/>
<comment type="pathway">
    <text evidence="2">Hormone biosynthesis.</text>
</comment>
<keyword evidence="10" id="KW-0472">Membrane</keyword>
<dbReference type="GO" id="GO:0005506">
    <property type="term" value="F:iron ion binding"/>
    <property type="evidence" value="ECO:0007669"/>
    <property type="project" value="InterPro"/>
</dbReference>
<comment type="similarity">
    <text evidence="3">Belongs to the cytochrome P450 family.</text>
</comment>
<dbReference type="Proteomes" id="UP000737391">
    <property type="component" value="Unassembled WGS sequence"/>
</dbReference>
<evidence type="ECO:0000256" key="8">
    <source>
        <dbReference type="ARBA" id="ARBA00023033"/>
    </source>
</evidence>